<dbReference type="HOGENOM" id="CLU_1532578_0_0_1"/>
<name>J4GIM3_9APHY</name>
<accession>J4GIM3</accession>
<dbReference type="AlphaFoldDB" id="J4GIM3"/>
<gene>
    <name evidence="1" type="ORF">FIBRA_08975</name>
</gene>
<protein>
    <submittedName>
        <fullName evidence="1">Uncharacterized protein</fullName>
    </submittedName>
</protein>
<dbReference type="InParanoid" id="J4GIM3"/>
<evidence type="ECO:0000313" key="2">
    <source>
        <dbReference type="Proteomes" id="UP000006352"/>
    </source>
</evidence>
<proteinExistence type="predicted"/>
<reference evidence="1 2" key="1">
    <citation type="journal article" date="2012" name="Appl. Environ. Microbiol.">
        <title>Short-read sequencing for genomic analysis of the brown rot fungus Fibroporia radiculosa.</title>
        <authorList>
            <person name="Tang J.D."/>
            <person name="Perkins A.D."/>
            <person name="Sonstegard T.S."/>
            <person name="Schroeder S.G."/>
            <person name="Burgess S.C."/>
            <person name="Diehl S.V."/>
        </authorList>
    </citation>
    <scope>NUCLEOTIDE SEQUENCE [LARGE SCALE GENOMIC DNA]</scope>
    <source>
        <strain evidence="1 2">TFFH 294</strain>
    </source>
</reference>
<evidence type="ECO:0000313" key="1">
    <source>
        <dbReference type="EMBL" id="CCM06688.1"/>
    </source>
</evidence>
<dbReference type="RefSeq" id="XP_012185971.1">
    <property type="nucleotide sequence ID" value="XM_012330581.1"/>
</dbReference>
<sequence>MAAMVRVLCECRALSDSMPPICDDVFDFLASIGVRLRHLPVIYHGYDLRKHSKQLAVSAESLVSLEVQSISKASVLSRVSLPKLVEVTIGSWLLEFVSVQDRLHSIDDDCFAQMDRIFSDRQFPALKNSRFSFVASPSVPARRSSLYPKLPALHASGRLLSSVTVKIENLRPQLW</sequence>
<dbReference type="EMBL" id="HE797452">
    <property type="protein sequence ID" value="CCM06688.1"/>
    <property type="molecule type" value="Genomic_DNA"/>
</dbReference>
<keyword evidence="2" id="KW-1185">Reference proteome</keyword>
<organism evidence="1 2">
    <name type="scientific">Fibroporia radiculosa</name>
    <dbReference type="NCBI Taxonomy" id="599839"/>
    <lineage>
        <taxon>Eukaryota</taxon>
        <taxon>Fungi</taxon>
        <taxon>Dikarya</taxon>
        <taxon>Basidiomycota</taxon>
        <taxon>Agaricomycotina</taxon>
        <taxon>Agaricomycetes</taxon>
        <taxon>Polyporales</taxon>
        <taxon>Fibroporiaceae</taxon>
        <taxon>Fibroporia</taxon>
    </lineage>
</organism>
<dbReference type="GeneID" id="24101588"/>
<dbReference type="Proteomes" id="UP000006352">
    <property type="component" value="Unassembled WGS sequence"/>
</dbReference>